<keyword evidence="2" id="KW-1185">Reference proteome</keyword>
<evidence type="ECO:0000313" key="1">
    <source>
        <dbReference type="EMBL" id="KIM80669.1"/>
    </source>
</evidence>
<dbReference type="InParanoid" id="A0A0C3FLU5"/>
<dbReference type="AlphaFoldDB" id="A0A0C3FLU5"/>
<dbReference type="EMBL" id="KN833003">
    <property type="protein sequence ID" value="KIM80669.1"/>
    <property type="molecule type" value="Genomic_DNA"/>
</dbReference>
<gene>
    <name evidence="1" type="ORF">PILCRDRAFT_529140</name>
</gene>
<dbReference type="Proteomes" id="UP000054166">
    <property type="component" value="Unassembled WGS sequence"/>
</dbReference>
<name>A0A0C3FLU5_PILCF</name>
<reference evidence="1 2" key="1">
    <citation type="submission" date="2014-04" db="EMBL/GenBank/DDBJ databases">
        <authorList>
            <consortium name="DOE Joint Genome Institute"/>
            <person name="Kuo A."/>
            <person name="Tarkka M."/>
            <person name="Buscot F."/>
            <person name="Kohler A."/>
            <person name="Nagy L.G."/>
            <person name="Floudas D."/>
            <person name="Copeland A."/>
            <person name="Barry K.W."/>
            <person name="Cichocki N."/>
            <person name="Veneault-Fourrey C."/>
            <person name="LaButti K."/>
            <person name="Lindquist E.A."/>
            <person name="Lipzen A."/>
            <person name="Lundell T."/>
            <person name="Morin E."/>
            <person name="Murat C."/>
            <person name="Sun H."/>
            <person name="Tunlid A."/>
            <person name="Henrissat B."/>
            <person name="Grigoriev I.V."/>
            <person name="Hibbett D.S."/>
            <person name="Martin F."/>
            <person name="Nordberg H.P."/>
            <person name="Cantor M.N."/>
            <person name="Hua S.X."/>
        </authorList>
    </citation>
    <scope>NUCLEOTIDE SEQUENCE [LARGE SCALE GENOMIC DNA]</scope>
    <source>
        <strain evidence="1 2">F 1598</strain>
    </source>
</reference>
<accession>A0A0C3FLU5</accession>
<dbReference type="HOGENOM" id="CLU_2574707_0_0_1"/>
<reference evidence="2" key="2">
    <citation type="submission" date="2015-01" db="EMBL/GenBank/DDBJ databases">
        <title>Evolutionary Origins and Diversification of the Mycorrhizal Mutualists.</title>
        <authorList>
            <consortium name="DOE Joint Genome Institute"/>
            <consortium name="Mycorrhizal Genomics Consortium"/>
            <person name="Kohler A."/>
            <person name="Kuo A."/>
            <person name="Nagy L.G."/>
            <person name="Floudas D."/>
            <person name="Copeland A."/>
            <person name="Barry K.W."/>
            <person name="Cichocki N."/>
            <person name="Veneault-Fourrey C."/>
            <person name="LaButti K."/>
            <person name="Lindquist E.A."/>
            <person name="Lipzen A."/>
            <person name="Lundell T."/>
            <person name="Morin E."/>
            <person name="Murat C."/>
            <person name="Riley R."/>
            <person name="Ohm R."/>
            <person name="Sun H."/>
            <person name="Tunlid A."/>
            <person name="Henrissat B."/>
            <person name="Grigoriev I.V."/>
            <person name="Hibbett D.S."/>
            <person name="Martin F."/>
        </authorList>
    </citation>
    <scope>NUCLEOTIDE SEQUENCE [LARGE SCALE GENOMIC DNA]</scope>
    <source>
        <strain evidence="2">F 1598</strain>
    </source>
</reference>
<organism evidence="1 2">
    <name type="scientific">Piloderma croceum (strain F 1598)</name>
    <dbReference type="NCBI Taxonomy" id="765440"/>
    <lineage>
        <taxon>Eukaryota</taxon>
        <taxon>Fungi</taxon>
        <taxon>Dikarya</taxon>
        <taxon>Basidiomycota</taxon>
        <taxon>Agaricomycotina</taxon>
        <taxon>Agaricomycetes</taxon>
        <taxon>Agaricomycetidae</taxon>
        <taxon>Atheliales</taxon>
        <taxon>Atheliaceae</taxon>
        <taxon>Piloderma</taxon>
    </lineage>
</organism>
<sequence>MNDFRNASTVPISQQVLIPNRREGKHNLLNCEAEFGRLRSCGVGYLWERPSTCHPIVRYGDIYPGYWLTIIRSNAHVHHPS</sequence>
<proteinExistence type="predicted"/>
<protein>
    <submittedName>
        <fullName evidence="1">Uncharacterized protein</fullName>
    </submittedName>
</protein>
<evidence type="ECO:0000313" key="2">
    <source>
        <dbReference type="Proteomes" id="UP000054166"/>
    </source>
</evidence>